<evidence type="ECO:0000313" key="3">
    <source>
        <dbReference type="Proteomes" id="UP001589709"/>
    </source>
</evidence>
<sequence length="44" mass="4853">MLTAEGRDLRGRLRELVSQNSPLAGLTPHQRVLQGPLEQAVTRS</sequence>
<dbReference type="EMBL" id="JBHMCY010000052">
    <property type="protein sequence ID" value="MFB9465727.1"/>
    <property type="molecule type" value="Genomic_DNA"/>
</dbReference>
<evidence type="ECO:0000256" key="1">
    <source>
        <dbReference type="SAM" id="MobiDB-lite"/>
    </source>
</evidence>
<name>A0ABV5N625_9ACTN</name>
<feature type="region of interest" description="Disordered" evidence="1">
    <location>
        <begin position="19"/>
        <end position="44"/>
    </location>
</feature>
<organism evidence="2 3">
    <name type="scientific">Streptomyces cinereospinus</name>
    <dbReference type="NCBI Taxonomy" id="285561"/>
    <lineage>
        <taxon>Bacteria</taxon>
        <taxon>Bacillati</taxon>
        <taxon>Actinomycetota</taxon>
        <taxon>Actinomycetes</taxon>
        <taxon>Kitasatosporales</taxon>
        <taxon>Streptomycetaceae</taxon>
        <taxon>Streptomyces</taxon>
    </lineage>
</organism>
<proteinExistence type="predicted"/>
<dbReference type="RefSeq" id="WP_381348555.1">
    <property type="nucleotide sequence ID" value="NZ_JBHMCY010000052.1"/>
</dbReference>
<keyword evidence="3" id="KW-1185">Reference proteome</keyword>
<evidence type="ECO:0008006" key="4">
    <source>
        <dbReference type="Google" id="ProtNLM"/>
    </source>
</evidence>
<reference evidence="2 3" key="1">
    <citation type="submission" date="2024-09" db="EMBL/GenBank/DDBJ databases">
        <authorList>
            <person name="Sun Q."/>
            <person name="Mori K."/>
        </authorList>
    </citation>
    <scope>NUCLEOTIDE SEQUENCE [LARGE SCALE GENOMIC DNA]</scope>
    <source>
        <strain evidence="2 3">JCM 6917</strain>
    </source>
</reference>
<protein>
    <recommendedName>
        <fullName evidence="4">MarR family transcriptional regulator</fullName>
    </recommendedName>
</protein>
<comment type="caution">
    <text evidence="2">The sequence shown here is derived from an EMBL/GenBank/DDBJ whole genome shotgun (WGS) entry which is preliminary data.</text>
</comment>
<evidence type="ECO:0000313" key="2">
    <source>
        <dbReference type="EMBL" id="MFB9465727.1"/>
    </source>
</evidence>
<accession>A0ABV5N625</accession>
<dbReference type="Proteomes" id="UP001589709">
    <property type="component" value="Unassembled WGS sequence"/>
</dbReference>
<gene>
    <name evidence="2" type="ORF">ACFF45_24220</name>
</gene>